<feature type="transmembrane region" description="Helical" evidence="1">
    <location>
        <begin position="211"/>
        <end position="231"/>
    </location>
</feature>
<evidence type="ECO:0000313" key="2">
    <source>
        <dbReference type="EMBL" id="RGN22675.1"/>
    </source>
</evidence>
<feature type="transmembrane region" description="Helical" evidence="1">
    <location>
        <begin position="21"/>
        <end position="37"/>
    </location>
</feature>
<feature type="transmembrane region" description="Helical" evidence="1">
    <location>
        <begin position="123"/>
        <end position="150"/>
    </location>
</feature>
<reference evidence="2 3" key="1">
    <citation type="submission" date="2018-08" db="EMBL/GenBank/DDBJ databases">
        <title>A genome reference for cultivated species of the human gut microbiota.</title>
        <authorList>
            <person name="Zou Y."/>
            <person name="Xue W."/>
            <person name="Luo G."/>
        </authorList>
    </citation>
    <scope>NUCLEOTIDE SEQUENCE [LARGE SCALE GENOMIC DNA]</scope>
    <source>
        <strain evidence="2 3">OM05-6AA</strain>
    </source>
</reference>
<sequence>MKMWKLLCYDIKNGCIKNLKLLLFPIIFETVVLYMLWQKMNSYAQYGISTQKHMGDVLLYNFGGMKKYELSMENVFQFPVTWMLLFVMILFATLSYPMNNLCGFGNKLLVKGKSRVKWWLSKCIWNLLCNMIFFGIIFILILAFCSISGIQSGMQVNTDMQTVLFNLGADTSLKPDAIMPVGDIVMVFMLSVAICQIQMALGLWLKPIYSFMVMCMVLLLSAYFQSLFVIGNYAMLIRHLWINEDGIDCKVAIPAMCLIIFITVIVGVIRFKKYNIIQEEN</sequence>
<dbReference type="AlphaFoldDB" id="A0A3E5AMD2"/>
<name>A0A3E5AMD2_9FIRM</name>
<feature type="transmembrane region" description="Helical" evidence="1">
    <location>
        <begin position="184"/>
        <end position="204"/>
    </location>
</feature>
<evidence type="ECO:0000256" key="1">
    <source>
        <dbReference type="SAM" id="Phobius"/>
    </source>
</evidence>
<feature type="transmembrane region" description="Helical" evidence="1">
    <location>
        <begin position="251"/>
        <end position="271"/>
    </location>
</feature>
<protein>
    <submittedName>
        <fullName evidence="2">Uncharacterized protein</fullName>
    </submittedName>
</protein>
<organism evidence="2 3">
    <name type="scientific">Agathobacter rectalis</name>
    <dbReference type="NCBI Taxonomy" id="39491"/>
    <lineage>
        <taxon>Bacteria</taxon>
        <taxon>Bacillati</taxon>
        <taxon>Bacillota</taxon>
        <taxon>Clostridia</taxon>
        <taxon>Lachnospirales</taxon>
        <taxon>Lachnospiraceae</taxon>
        <taxon>Agathobacter</taxon>
    </lineage>
</organism>
<dbReference type="EMBL" id="QSUG01000008">
    <property type="protein sequence ID" value="RGN22675.1"/>
    <property type="molecule type" value="Genomic_DNA"/>
</dbReference>
<gene>
    <name evidence="2" type="ORF">DXB72_09000</name>
</gene>
<comment type="caution">
    <text evidence="2">The sequence shown here is derived from an EMBL/GenBank/DDBJ whole genome shotgun (WGS) entry which is preliminary data.</text>
</comment>
<evidence type="ECO:0000313" key="3">
    <source>
        <dbReference type="Proteomes" id="UP000260970"/>
    </source>
</evidence>
<feature type="transmembrane region" description="Helical" evidence="1">
    <location>
        <begin position="80"/>
        <end position="102"/>
    </location>
</feature>
<dbReference type="RefSeq" id="WP_117690412.1">
    <property type="nucleotide sequence ID" value="NZ_QSUE01000003.1"/>
</dbReference>
<keyword evidence="1" id="KW-1133">Transmembrane helix</keyword>
<accession>A0A3E5AMD2</accession>
<keyword evidence="1" id="KW-0812">Transmembrane</keyword>
<proteinExistence type="predicted"/>
<keyword evidence="1" id="KW-0472">Membrane</keyword>
<dbReference type="Proteomes" id="UP000260970">
    <property type="component" value="Unassembled WGS sequence"/>
</dbReference>